<dbReference type="RefSeq" id="WP_191126051.1">
    <property type="nucleotide sequence ID" value="NZ_JACXWY010000041.1"/>
</dbReference>
<feature type="transmembrane region" description="Helical" evidence="7">
    <location>
        <begin position="227"/>
        <end position="248"/>
    </location>
</feature>
<evidence type="ECO:0000256" key="1">
    <source>
        <dbReference type="ARBA" id="ARBA00004651"/>
    </source>
</evidence>
<evidence type="ECO:0000256" key="3">
    <source>
        <dbReference type="ARBA" id="ARBA00022692"/>
    </source>
</evidence>
<evidence type="ECO:0000256" key="5">
    <source>
        <dbReference type="ARBA" id="ARBA00023136"/>
    </source>
</evidence>
<dbReference type="AlphaFoldDB" id="A0A927EG10"/>
<feature type="domain" description="Polysaccharide chain length determinant N-terminal" evidence="8">
    <location>
        <begin position="18"/>
        <end position="96"/>
    </location>
</feature>
<evidence type="ECO:0000256" key="6">
    <source>
        <dbReference type="SAM" id="MobiDB-lite"/>
    </source>
</evidence>
<keyword evidence="4 7" id="KW-1133">Transmembrane helix</keyword>
<keyword evidence="5 7" id="KW-0472">Membrane</keyword>
<evidence type="ECO:0000256" key="4">
    <source>
        <dbReference type="ARBA" id="ARBA00022989"/>
    </source>
</evidence>
<dbReference type="EMBL" id="JACXWY010000041">
    <property type="protein sequence ID" value="MBD3849511.1"/>
    <property type="molecule type" value="Genomic_DNA"/>
</dbReference>
<proteinExistence type="predicted"/>
<evidence type="ECO:0000313" key="10">
    <source>
        <dbReference type="Proteomes" id="UP000619295"/>
    </source>
</evidence>
<dbReference type="InterPro" id="IPR027417">
    <property type="entry name" value="P-loop_NTPase"/>
</dbReference>
<dbReference type="Proteomes" id="UP000619295">
    <property type="component" value="Unassembled WGS sequence"/>
</dbReference>
<keyword evidence="10" id="KW-1185">Reference proteome</keyword>
<dbReference type="Gene3D" id="3.40.50.300">
    <property type="entry name" value="P-loop containing nucleotide triphosphate hydrolases"/>
    <property type="match status" value="2"/>
</dbReference>
<keyword evidence="2" id="KW-1003">Cell membrane</keyword>
<protein>
    <recommendedName>
        <fullName evidence="8">Polysaccharide chain length determinant N-terminal domain-containing protein</fullName>
    </recommendedName>
</protein>
<dbReference type="PANTHER" id="PTHR32309">
    <property type="entry name" value="TYROSINE-PROTEIN KINASE"/>
    <property type="match status" value="1"/>
</dbReference>
<organism evidence="9 10">
    <name type="scientific">Bosea spartocytisi</name>
    <dbReference type="NCBI Taxonomy" id="2773451"/>
    <lineage>
        <taxon>Bacteria</taxon>
        <taxon>Pseudomonadati</taxon>
        <taxon>Pseudomonadota</taxon>
        <taxon>Alphaproteobacteria</taxon>
        <taxon>Hyphomicrobiales</taxon>
        <taxon>Boseaceae</taxon>
        <taxon>Bosea</taxon>
    </lineage>
</organism>
<dbReference type="GO" id="GO:0005886">
    <property type="term" value="C:plasma membrane"/>
    <property type="evidence" value="ECO:0007669"/>
    <property type="project" value="UniProtKB-SubCell"/>
</dbReference>
<evidence type="ECO:0000256" key="7">
    <source>
        <dbReference type="SAM" id="Phobius"/>
    </source>
</evidence>
<dbReference type="InterPro" id="IPR003856">
    <property type="entry name" value="LPS_length_determ_N"/>
</dbReference>
<evidence type="ECO:0000313" key="9">
    <source>
        <dbReference type="EMBL" id="MBD3849511.1"/>
    </source>
</evidence>
<accession>A0A927EG10</accession>
<dbReference type="InterPro" id="IPR050445">
    <property type="entry name" value="Bact_polysacc_biosynth/exp"/>
</dbReference>
<comment type="subcellular location">
    <subcellularLocation>
        <location evidence="1">Cell membrane</location>
        <topology evidence="1">Multi-pass membrane protein</topology>
    </subcellularLocation>
</comment>
<reference evidence="9" key="1">
    <citation type="submission" date="2020-09" db="EMBL/GenBank/DDBJ databases">
        <title>Bosea spartocytisi sp. nov. a root nodule endophyte of Spartocytisus supranubius in the high mountain ecosystem fo the Teide National Park (Canary Islands, Spain).</title>
        <authorList>
            <person name="Pulido-Suarez L."/>
            <person name="Peix A."/>
            <person name="Igual J.M."/>
            <person name="Socas-Perez N."/>
            <person name="Velazquez E."/>
            <person name="Flores-Felix J.D."/>
            <person name="Leon-Barrios M."/>
        </authorList>
    </citation>
    <scope>NUCLEOTIDE SEQUENCE</scope>
    <source>
        <strain evidence="9">SSUT16</strain>
    </source>
</reference>
<gene>
    <name evidence="9" type="ORF">IED13_27765</name>
</gene>
<evidence type="ECO:0000256" key="2">
    <source>
        <dbReference type="ARBA" id="ARBA00022475"/>
    </source>
</evidence>
<name>A0A927EG10_9HYPH</name>
<feature type="compositionally biased region" description="Polar residues" evidence="6">
    <location>
        <begin position="356"/>
        <end position="365"/>
    </location>
</feature>
<comment type="caution">
    <text evidence="9">The sequence shown here is derived from an EMBL/GenBank/DDBJ whole genome shotgun (WGS) entry which is preliminary data.</text>
</comment>
<feature type="region of interest" description="Disordered" evidence="6">
    <location>
        <begin position="353"/>
        <end position="382"/>
    </location>
</feature>
<feature type="transmembrane region" description="Helical" evidence="7">
    <location>
        <begin position="25"/>
        <end position="43"/>
    </location>
</feature>
<evidence type="ECO:0000259" key="8">
    <source>
        <dbReference type="Pfam" id="PF02706"/>
    </source>
</evidence>
<dbReference type="SUPFAM" id="SSF52540">
    <property type="entry name" value="P-loop containing nucleoside triphosphate hydrolases"/>
    <property type="match status" value="1"/>
</dbReference>
<sequence length="522" mass="55292">MSVYIDERQPSTTFGLLSLRRRWKLIAACVGLAAMLGLLYTVLRPASYTASTQLLVYVKEVQPGPDLVISLGRADLTQVENESEVIRSRGTLAKVVGALDLTEDSEFVPAATVLQGLARWLSGTSPATSDESRAKQETAIESLARSIAVKRVGTSHTILVDVTTSDPEKSALIANGISQVMLQARLNAEQDGERSPLLRERLQGLGPSVYVMTPALAPDKPNGPRKILIIMATVMAGVVIGAALALFLDFRDKTIRSAAQIQRFGLECIGAIPLFKSGKPAISSQARQRAGQDRLPEALLAQTLLRATVAIEAAKARTVGVASSIAGDGATTVARHLAQMAARSQRKVLLVEAGGSETSRSSAREMSSAPAFSGTQPQPLGGSLWNNGGDGPDLLITPPPGTGEGAANWWMHCDQTSLAAYDLIVVCLPALERGPEFRMAAQNIDGILLVMKWGGAEMERIERAFTVSGAAPSDFIGAVLNMVDDRMIGRFGDKLWEAEGLMAAGRGLFGPAMPIEPVAGSS</sequence>
<dbReference type="PANTHER" id="PTHR32309:SF13">
    <property type="entry name" value="FERRIC ENTEROBACTIN TRANSPORT PROTEIN FEPE"/>
    <property type="match status" value="1"/>
</dbReference>
<dbReference type="Pfam" id="PF02706">
    <property type="entry name" value="Wzz"/>
    <property type="match status" value="1"/>
</dbReference>
<keyword evidence="3 7" id="KW-0812">Transmembrane</keyword>